<evidence type="ECO:0000313" key="2">
    <source>
        <dbReference type="EMBL" id="CAB3977720.1"/>
    </source>
</evidence>
<feature type="compositionally biased region" description="Acidic residues" evidence="1">
    <location>
        <begin position="322"/>
        <end position="332"/>
    </location>
</feature>
<gene>
    <name evidence="2" type="ORF">PACLA_8A035308</name>
</gene>
<evidence type="ECO:0000256" key="1">
    <source>
        <dbReference type="SAM" id="MobiDB-lite"/>
    </source>
</evidence>
<proteinExistence type="predicted"/>
<evidence type="ECO:0000313" key="3">
    <source>
        <dbReference type="Proteomes" id="UP001152795"/>
    </source>
</evidence>
<feature type="compositionally biased region" description="Low complexity" evidence="1">
    <location>
        <begin position="312"/>
        <end position="321"/>
    </location>
</feature>
<dbReference type="EMBL" id="CACRXK020000064">
    <property type="protein sequence ID" value="CAB3977720.1"/>
    <property type="molecule type" value="Genomic_DNA"/>
</dbReference>
<feature type="region of interest" description="Disordered" evidence="1">
    <location>
        <begin position="163"/>
        <end position="192"/>
    </location>
</feature>
<feature type="compositionally biased region" description="Basic residues" evidence="1">
    <location>
        <begin position="173"/>
        <end position="182"/>
    </location>
</feature>
<protein>
    <submittedName>
        <fullName evidence="2">Uncharacterized protein</fullName>
    </submittedName>
</protein>
<feature type="compositionally biased region" description="Polar residues" evidence="1">
    <location>
        <begin position="163"/>
        <end position="172"/>
    </location>
</feature>
<feature type="region of interest" description="Disordered" evidence="1">
    <location>
        <begin position="288"/>
        <end position="332"/>
    </location>
</feature>
<organism evidence="2 3">
    <name type="scientific">Paramuricea clavata</name>
    <name type="common">Red gorgonian</name>
    <name type="synonym">Violescent sea-whip</name>
    <dbReference type="NCBI Taxonomy" id="317549"/>
    <lineage>
        <taxon>Eukaryota</taxon>
        <taxon>Metazoa</taxon>
        <taxon>Cnidaria</taxon>
        <taxon>Anthozoa</taxon>
        <taxon>Octocorallia</taxon>
        <taxon>Malacalcyonacea</taxon>
        <taxon>Plexauridae</taxon>
        <taxon>Paramuricea</taxon>
    </lineage>
</organism>
<accession>A0A6S7FSU8</accession>
<comment type="caution">
    <text evidence="2">The sequence shown here is derived from an EMBL/GenBank/DDBJ whole genome shotgun (WGS) entry which is preliminary data.</text>
</comment>
<keyword evidence="3" id="KW-1185">Reference proteome</keyword>
<dbReference type="OrthoDB" id="5952660at2759"/>
<dbReference type="Proteomes" id="UP001152795">
    <property type="component" value="Unassembled WGS sequence"/>
</dbReference>
<dbReference type="SUPFAM" id="SSF63825">
    <property type="entry name" value="YWTD domain"/>
    <property type="match status" value="1"/>
</dbReference>
<reference evidence="2" key="1">
    <citation type="submission" date="2020-04" db="EMBL/GenBank/DDBJ databases">
        <authorList>
            <person name="Alioto T."/>
            <person name="Alioto T."/>
            <person name="Gomez Garrido J."/>
        </authorList>
    </citation>
    <scope>NUCLEOTIDE SEQUENCE</scope>
    <source>
        <strain evidence="2">A484AB</strain>
    </source>
</reference>
<sequence length="1458" mass="163821">MASTTTNITAMLNPLLLNITGAIYKLGEDRPISRWSFIVAGQSLENTPISSIKQNIRKNHGIEDRVKELGIKDFRIKLQHRKLTPDPEFPKGRVYAIDSQDQWMVAFPLLCRKECELIVKIVEVQIMSLKHKLMPQISPETKNTSETSSICVTADDIVDSVTPDTPQLQTCNAKKKRKRGRPSVKQGENKERSFKKFQANHLKICSLRQSPQEDQRKLEAFLKPCKSSETSALPNVPIVEELGDDNTSNCDVDSVCSGGLDYDENLEITDDDHMNSYMDEVWNNELTGQLSTNDTNDYDPPVLDNDNVPQLSESNESTASSETDESSMDECDSDGFCKKTFADDIRLGTRRIQYMDPVCENLQTLLDSGELRKDSIFYIYLSNALAFVRNISNPEEQFQWDDEVLEFVETLEYHGHEKILNLLRGPGFLGTGKGGKKQFDWTTWNWPLPGKTTRRKNTRGYTTDSGLHKPLVQSFLSMADQNESTITPLIDTNTVRIIPTCISQDGMSIKPGMQVDTRQGKIIGTTEQIDINYVKRNPSPSEELKKIFVTEAETSIVTTLDNKLTLPVGAAYIPRGLDSTQTKQEFEKEVKQLQACLSCLCSKTVISENGVITNETQCESTCNECLDSGTVCDECMAFGHKFVEPALRSCDRCKSYGHKCVKSAVLAISMDSESKNQAAFKEFEESQETDSDPCLSLLSCFPDAVHVGKRISRSFSNWFVIVQGYRINRVLLRTLRNDPYVKEYLKPHLSIASCRNRDQMDVESFLEICCPEVQTVIKEHVHTSIVETIVPEKYRLYDGNKIGVLKHPTGLCMGPHGTIFVADATKGKVLSARLHYPVDVSEVCISLKQPVSVAYGNGVLYATEKITGLVICVDIEGNTILNPSRMTVSQLQKSLKERNMFHPNDRKLKKAALQKKLADWLENAKSQSQTSSDTEIIEDVVQQSNAKSTTNTVSILKSSTKFTNPAALCYWESKLFVSDMATGKIFVLKLEANGINIEASLLQTLECNSCFQLFGLSVTKEGSIFVAASDSSIGGIFLFSRQDCDNEELLWRRLPSQLLTNGSEFCGEAYGVLDLGDDQACFTDVGHKQVKLLSLTRSNEQDAVKLRMVTDPTALLKFLATLNNFAKAFSLHLKKEKKSDDLSLDTAISKVKEMNEFMQECVANIRALTGIRDKILQGPEGAFSQQCRDDVNMLVKSLHRLQALISRINPSYLQSFKLPSLLTLVVENFFSEMREGNDMPTTLQFAYKFSSCTRETVKRLSTTSFKYYTSSSSYYKRPAGFLRFAELPKMEPPNRHTLTNDQLGTLHNWRVENGQSVRQATVRNFSTKDKPGTLPVNVYMVEEPMPQPLDLSRQTDHTVAQLNGAPPVVTNKQIIACVKAGFHPKEARPSPFYLACLEEPLKDTIQVADALWFLQDICHPLNFVEDFEHHLFNCTYQALLPKGIWLCCESTLIYTSHM</sequence>
<name>A0A6S7FSU8_PARCT</name>